<dbReference type="PROSITE" id="PS51257">
    <property type="entry name" value="PROKAR_LIPOPROTEIN"/>
    <property type="match status" value="1"/>
</dbReference>
<organism evidence="3 4">
    <name type="scientific">Lautropia mirabilis ATCC 51599</name>
    <dbReference type="NCBI Taxonomy" id="887898"/>
    <lineage>
        <taxon>Bacteria</taxon>
        <taxon>Pseudomonadati</taxon>
        <taxon>Pseudomonadota</taxon>
        <taxon>Betaproteobacteria</taxon>
        <taxon>Burkholderiales</taxon>
        <taxon>Burkholderiaceae</taxon>
        <taxon>Lautropia</taxon>
    </lineage>
</organism>
<feature type="chain" id="PRO_5003224613" description="Lipoprotein" evidence="2">
    <location>
        <begin position="27"/>
        <end position="626"/>
    </location>
</feature>
<evidence type="ECO:0000256" key="1">
    <source>
        <dbReference type="SAM" id="MobiDB-lite"/>
    </source>
</evidence>
<feature type="compositionally biased region" description="Basic and acidic residues" evidence="1">
    <location>
        <begin position="401"/>
        <end position="410"/>
    </location>
</feature>
<dbReference type="Proteomes" id="UP000011021">
    <property type="component" value="Unassembled WGS sequence"/>
</dbReference>
<proteinExistence type="predicted"/>
<comment type="caution">
    <text evidence="3">The sequence shown here is derived from an EMBL/GenBank/DDBJ whole genome shotgun (WGS) entry which is preliminary data.</text>
</comment>
<name>E7RXD0_9BURK</name>
<evidence type="ECO:0000256" key="2">
    <source>
        <dbReference type="SAM" id="SignalP"/>
    </source>
</evidence>
<gene>
    <name evidence="3" type="ORF">HMPREF0551_1343</name>
</gene>
<feature type="region of interest" description="Disordered" evidence="1">
    <location>
        <begin position="371"/>
        <end position="410"/>
    </location>
</feature>
<protein>
    <recommendedName>
        <fullName evidence="5">Lipoprotein</fullName>
    </recommendedName>
</protein>
<dbReference type="HOGENOM" id="CLU_436656_0_0_4"/>
<dbReference type="EMBL" id="AEQP01000008">
    <property type="protein sequence ID" value="EFV94926.1"/>
    <property type="molecule type" value="Genomic_DNA"/>
</dbReference>
<dbReference type="RefSeq" id="WP_005673609.1">
    <property type="nucleotide sequence ID" value="NZ_CP146288.1"/>
</dbReference>
<keyword evidence="2" id="KW-0732">Signal</keyword>
<sequence>MTTRIPSRHTILAAAILALLAGCGSGQDDSATRTKATANSLVTAASSSAQTTDGALAPSSKAASSTQAAIDTHSISSDLLATLLLQGTTWDGQTPEYRVWPAWPWRGAGNKGQVDTDALAHTPPLQGGQWLQQVDPDSRHYRYHQASWLQDSPVDGFAYPTLDTGLDLHMVSEGSYQENFHGSQYLAYSRDTPFNLGSQAQVRVGGTGNGRSGEDAASDGQTLTLDAVTRPVAITPGQRIPLNQSLAEWRNAQGDSVKLVPMAGQAKDQVRLCLDQKVQNVKRLSCTLWQVPADWTTLSALPTYQGLRVVDERDDRQRTWQSTTRYPAYKAATVSSRGVRGDVLAGVLVHYVDTVPALIGPNYQSWSAVPWNGPGPDGQPLPRNDGAPAVPDVEGWSSIDHPGRTEPGRTHYTHEFENFLSHDSRNLLPDYVFTPQTVTLGMDVHMGRFFEGYQELGFFTPGRFLYSIDGEATPGRPLLTLSTQASFTTGDPASAASPLRSTSSYTLRAGDVVPFNQALQHWQDDKGNQATLKVLKGKAKDEFRLCLDQQLPAIKRLSCSHWRIPADWRLDISPEFKGISVADDRSAVGDSGTLYWQTRPEATRNLKSVKTLQRKALIRQKALQQR</sequence>
<feature type="signal peptide" evidence="2">
    <location>
        <begin position="1"/>
        <end position="26"/>
    </location>
</feature>
<evidence type="ECO:0000313" key="4">
    <source>
        <dbReference type="Proteomes" id="UP000011021"/>
    </source>
</evidence>
<evidence type="ECO:0000313" key="3">
    <source>
        <dbReference type="EMBL" id="EFV94926.1"/>
    </source>
</evidence>
<accession>E7RXD0</accession>
<keyword evidence="4" id="KW-1185">Reference proteome</keyword>
<dbReference type="AlphaFoldDB" id="E7RXD0"/>
<evidence type="ECO:0008006" key="5">
    <source>
        <dbReference type="Google" id="ProtNLM"/>
    </source>
</evidence>
<reference evidence="3 4" key="1">
    <citation type="submission" date="2010-12" db="EMBL/GenBank/DDBJ databases">
        <authorList>
            <person name="Muzny D."/>
            <person name="Qin X."/>
            <person name="Deng J."/>
            <person name="Jiang H."/>
            <person name="Liu Y."/>
            <person name="Qu J."/>
            <person name="Song X.-Z."/>
            <person name="Zhang L."/>
            <person name="Thornton R."/>
            <person name="Coyle M."/>
            <person name="Francisco L."/>
            <person name="Jackson L."/>
            <person name="Javaid M."/>
            <person name="Korchina V."/>
            <person name="Kovar C."/>
            <person name="Mata R."/>
            <person name="Mathew T."/>
            <person name="Ngo R."/>
            <person name="Nguyen L."/>
            <person name="Nguyen N."/>
            <person name="Okwuonu G."/>
            <person name="Ongeri F."/>
            <person name="Pham C."/>
            <person name="Simmons D."/>
            <person name="Wilczek-Boney K."/>
            <person name="Hale W."/>
            <person name="Jakkamsetti A."/>
            <person name="Pham P."/>
            <person name="Ruth R."/>
            <person name="San Lucas F."/>
            <person name="Warren J."/>
            <person name="Zhang J."/>
            <person name="Zhao Z."/>
            <person name="Zhou C."/>
            <person name="Zhu D."/>
            <person name="Lee S."/>
            <person name="Bess C."/>
            <person name="Blankenburg K."/>
            <person name="Forbes L."/>
            <person name="Fu Q."/>
            <person name="Gubbala S."/>
            <person name="Hirani K."/>
            <person name="Jayaseelan J.C."/>
            <person name="Lara F."/>
            <person name="Munidasa M."/>
            <person name="Palculict T."/>
            <person name="Patil S."/>
            <person name="Pu L.-L."/>
            <person name="Saada N."/>
            <person name="Tang L."/>
            <person name="Weissenberger G."/>
            <person name="Zhu Y."/>
            <person name="Hemphill L."/>
            <person name="Shang Y."/>
            <person name="Youmans B."/>
            <person name="Ayvaz T."/>
            <person name="Ross M."/>
            <person name="Santibanez J."/>
            <person name="Aqrawi P."/>
            <person name="Gross S."/>
            <person name="Joshi V."/>
            <person name="Fowler G."/>
            <person name="Nazareth L."/>
            <person name="Reid J."/>
            <person name="Worley K."/>
            <person name="Petrosino J."/>
            <person name="Highlander S."/>
            <person name="Gibbs R."/>
        </authorList>
    </citation>
    <scope>NUCLEOTIDE SEQUENCE [LARGE SCALE GENOMIC DNA]</scope>
    <source>
        <strain evidence="3 4">ATCC 51599</strain>
    </source>
</reference>